<comment type="similarity">
    <text evidence="1">Belongs to the inositol 1,4,5-trisphosphate 5-phosphatase type II family.</text>
</comment>
<comment type="caution">
    <text evidence="3">The sequence shown here is derived from an EMBL/GenBank/DDBJ whole genome shotgun (WGS) entry which is preliminary data.</text>
</comment>
<dbReference type="InterPro" id="IPR041611">
    <property type="entry name" value="SKICH"/>
</dbReference>
<feature type="domain" description="Inositol polyphosphate-related phosphatase" evidence="2">
    <location>
        <begin position="13"/>
        <end position="315"/>
    </location>
</feature>
<sequence length="447" mass="51295">MATRSPPHPHTFTKLQLAVFTWNSANSTPLYSHITHIRSKVLNEGIDVLVFGLQENFIKPGSPWSLIEDPILRQLQEAFNGEDLIQVHNSYLLGIIQVVYVRSSLVPFYKEMGSDTIRTGYSGWVGNKGAVCTTFQLGSVTVSCVCAHLCSVESNIKRRNEEIFEILTSYPWFNLSNYSILYGDLNYRLEIITFQEAIELMANKETKKLLQCDQLRMQILTDQIPRFNEAEILFPPSYKLVPYSTNNYNNSKQRTPAWCDRILFMTSDRPTPSYPNGPKIPVRVDPVEYSCLDLPDCSDHKVVYAYFDIYSDWLEYSPPLEFVLPDVSWPVTSDLPVKIELLHNMHERIPTIAKPPLFSSWDWIGLHRFGCMTSSDYLCYTWSPLRAKSADPKSDNTYSFIIKSKTLPRHPDGGLYQLYYHTADKHILAVSHPFSLTYSDEGSRLLN</sequence>
<dbReference type="Pfam" id="PF17751">
    <property type="entry name" value="SKICH"/>
    <property type="match status" value="1"/>
</dbReference>
<dbReference type="InterPro" id="IPR000300">
    <property type="entry name" value="IPPc"/>
</dbReference>
<dbReference type="Proteomes" id="UP001165289">
    <property type="component" value="Unassembled WGS sequence"/>
</dbReference>
<dbReference type="PANTHER" id="PTHR11200">
    <property type="entry name" value="INOSITOL 5-PHOSPHATASE"/>
    <property type="match status" value="1"/>
</dbReference>
<dbReference type="InterPro" id="IPR036691">
    <property type="entry name" value="Endo/exonu/phosph_ase_sf"/>
</dbReference>
<evidence type="ECO:0000313" key="3">
    <source>
        <dbReference type="EMBL" id="KAI6658623.1"/>
    </source>
</evidence>
<dbReference type="EMBL" id="JAKMXF010000088">
    <property type="protein sequence ID" value="KAI6658623.1"/>
    <property type="molecule type" value="Genomic_DNA"/>
</dbReference>
<evidence type="ECO:0000259" key="2">
    <source>
        <dbReference type="SMART" id="SM00128"/>
    </source>
</evidence>
<dbReference type="Gene3D" id="3.60.10.10">
    <property type="entry name" value="Endonuclease/exonuclease/phosphatase"/>
    <property type="match status" value="1"/>
</dbReference>
<name>A0AAV7KBQ9_9METZ</name>
<dbReference type="SMART" id="SM00128">
    <property type="entry name" value="IPPc"/>
    <property type="match status" value="1"/>
</dbReference>
<organism evidence="3 4">
    <name type="scientific">Oopsacas minuta</name>
    <dbReference type="NCBI Taxonomy" id="111878"/>
    <lineage>
        <taxon>Eukaryota</taxon>
        <taxon>Metazoa</taxon>
        <taxon>Porifera</taxon>
        <taxon>Hexactinellida</taxon>
        <taxon>Hexasterophora</taxon>
        <taxon>Lyssacinosida</taxon>
        <taxon>Leucopsacidae</taxon>
        <taxon>Oopsacas</taxon>
    </lineage>
</organism>
<keyword evidence="4" id="KW-1185">Reference proteome</keyword>
<proteinExistence type="inferred from homology"/>
<evidence type="ECO:0000256" key="1">
    <source>
        <dbReference type="ARBA" id="ARBA00005910"/>
    </source>
</evidence>
<dbReference type="AlphaFoldDB" id="A0AAV7KBQ9"/>
<dbReference type="Gene3D" id="2.60.40.2840">
    <property type="match status" value="1"/>
</dbReference>
<dbReference type="SUPFAM" id="SSF56219">
    <property type="entry name" value="DNase I-like"/>
    <property type="match status" value="1"/>
</dbReference>
<accession>A0AAV7KBQ9</accession>
<dbReference type="Pfam" id="PF22669">
    <property type="entry name" value="Exo_endo_phos2"/>
    <property type="match status" value="1"/>
</dbReference>
<dbReference type="GO" id="GO:0046856">
    <property type="term" value="P:phosphatidylinositol dephosphorylation"/>
    <property type="evidence" value="ECO:0007669"/>
    <property type="project" value="InterPro"/>
</dbReference>
<protein>
    <submittedName>
        <fullName evidence="3">Synaptojanin-1 isoform X3</fullName>
    </submittedName>
</protein>
<dbReference type="GO" id="GO:0004439">
    <property type="term" value="F:phosphatidylinositol-4,5-bisphosphate 5-phosphatase activity"/>
    <property type="evidence" value="ECO:0007669"/>
    <property type="project" value="TreeGrafter"/>
</dbReference>
<gene>
    <name evidence="3" type="ORF">LOD99_15421</name>
</gene>
<evidence type="ECO:0000313" key="4">
    <source>
        <dbReference type="Proteomes" id="UP001165289"/>
    </source>
</evidence>
<reference evidence="3 4" key="1">
    <citation type="journal article" date="2023" name="BMC Biol.">
        <title>The compact genome of the sponge Oopsacas minuta (Hexactinellida) is lacking key metazoan core genes.</title>
        <authorList>
            <person name="Santini S."/>
            <person name="Schenkelaars Q."/>
            <person name="Jourda C."/>
            <person name="Duchesne M."/>
            <person name="Belahbib H."/>
            <person name="Rocher C."/>
            <person name="Selva M."/>
            <person name="Riesgo A."/>
            <person name="Vervoort M."/>
            <person name="Leys S.P."/>
            <person name="Kodjabachian L."/>
            <person name="Le Bivic A."/>
            <person name="Borchiellini C."/>
            <person name="Claverie J.M."/>
            <person name="Renard E."/>
        </authorList>
    </citation>
    <scope>NUCLEOTIDE SEQUENCE [LARGE SCALE GENOMIC DNA]</scope>
    <source>
        <strain evidence="3">SPO-2</strain>
    </source>
</reference>
<dbReference type="InterPro" id="IPR046985">
    <property type="entry name" value="IP5"/>
</dbReference>